<feature type="region of interest" description="Disordered" evidence="1">
    <location>
        <begin position="1"/>
        <end position="31"/>
    </location>
</feature>
<reference evidence="2 3" key="1">
    <citation type="submission" date="2023-03" db="EMBL/GenBank/DDBJ databases">
        <title>High-quality genome of Scylla paramamosain provides insights in environmental adaptation.</title>
        <authorList>
            <person name="Zhang L."/>
        </authorList>
    </citation>
    <scope>NUCLEOTIDE SEQUENCE [LARGE SCALE GENOMIC DNA]</scope>
    <source>
        <strain evidence="2">LZ_2023a</strain>
        <tissue evidence="2">Muscle</tissue>
    </source>
</reference>
<dbReference type="AlphaFoldDB" id="A0AAW0SKW0"/>
<dbReference type="Proteomes" id="UP001487740">
    <property type="component" value="Unassembled WGS sequence"/>
</dbReference>
<evidence type="ECO:0000313" key="2">
    <source>
        <dbReference type="EMBL" id="KAK8376030.1"/>
    </source>
</evidence>
<accession>A0AAW0SKW0</accession>
<evidence type="ECO:0000256" key="1">
    <source>
        <dbReference type="SAM" id="MobiDB-lite"/>
    </source>
</evidence>
<sequence>MRQPGSSGGSASVVSGSSGSGSGGAGGEGNVNLQDQTVFIIHPDFFSSQGNPSPIQEPIIIVSDSNFAQQALGGVGGVGDLRGVNRLGVAAADANVGQSITESAATSGSIDASFSGSSGSSVSSGTRGASSQGVGGSSSTSSAVGETSTSSSSGAEPATSLSSGAEIFVSSNSGAGSSGRSTSGSGFGIPLPPVTFASQNGAPITRTEFTSSRVTLQPSGGLLASLSPGQTARGRQVIRGDSGQNTGVFFTQGGSQSSSHNSQSTITRLPVTRVTSVSRLPTASAQSTNSVFNNLPSGAGRFFTSGRNTNTLQTSDKTSTGSRRNSSGGFNALPTPDAALAFGSRNPVAISSQSFNRPSRRTPPFATSNSRRRTRPVRQRQRVGTF</sequence>
<evidence type="ECO:0000313" key="3">
    <source>
        <dbReference type="Proteomes" id="UP001487740"/>
    </source>
</evidence>
<dbReference type="EMBL" id="JARAKH010000049">
    <property type="protein sequence ID" value="KAK8376030.1"/>
    <property type="molecule type" value="Genomic_DNA"/>
</dbReference>
<feature type="compositionally biased region" description="Basic residues" evidence="1">
    <location>
        <begin position="370"/>
        <end position="386"/>
    </location>
</feature>
<gene>
    <name evidence="2" type="ORF">O3P69_008620</name>
</gene>
<feature type="region of interest" description="Disordered" evidence="1">
    <location>
        <begin position="350"/>
        <end position="386"/>
    </location>
</feature>
<feature type="compositionally biased region" description="Low complexity" evidence="1">
    <location>
        <begin position="318"/>
        <end position="329"/>
    </location>
</feature>
<protein>
    <submittedName>
        <fullName evidence="2">Uncharacterized protein</fullName>
    </submittedName>
</protein>
<feature type="compositionally biased region" description="Low complexity" evidence="1">
    <location>
        <begin position="107"/>
        <end position="163"/>
    </location>
</feature>
<feature type="compositionally biased region" description="Low complexity" evidence="1">
    <location>
        <begin position="170"/>
        <end position="184"/>
    </location>
</feature>
<feature type="region of interest" description="Disordered" evidence="1">
    <location>
        <begin position="105"/>
        <end position="199"/>
    </location>
</feature>
<comment type="caution">
    <text evidence="2">The sequence shown here is derived from an EMBL/GenBank/DDBJ whole genome shotgun (WGS) entry which is preliminary data.</text>
</comment>
<name>A0AAW0SKW0_SCYPA</name>
<organism evidence="2 3">
    <name type="scientific">Scylla paramamosain</name>
    <name type="common">Mud crab</name>
    <dbReference type="NCBI Taxonomy" id="85552"/>
    <lineage>
        <taxon>Eukaryota</taxon>
        <taxon>Metazoa</taxon>
        <taxon>Ecdysozoa</taxon>
        <taxon>Arthropoda</taxon>
        <taxon>Crustacea</taxon>
        <taxon>Multicrustacea</taxon>
        <taxon>Malacostraca</taxon>
        <taxon>Eumalacostraca</taxon>
        <taxon>Eucarida</taxon>
        <taxon>Decapoda</taxon>
        <taxon>Pleocyemata</taxon>
        <taxon>Brachyura</taxon>
        <taxon>Eubrachyura</taxon>
        <taxon>Portunoidea</taxon>
        <taxon>Portunidae</taxon>
        <taxon>Portuninae</taxon>
        <taxon>Scylla</taxon>
    </lineage>
</organism>
<feature type="region of interest" description="Disordered" evidence="1">
    <location>
        <begin position="302"/>
        <end position="338"/>
    </location>
</feature>
<feature type="compositionally biased region" description="Polar residues" evidence="1">
    <location>
        <begin position="305"/>
        <end position="317"/>
    </location>
</feature>
<proteinExistence type="predicted"/>
<feature type="compositionally biased region" description="Gly residues" evidence="1">
    <location>
        <begin position="18"/>
        <end position="29"/>
    </location>
</feature>
<keyword evidence="3" id="KW-1185">Reference proteome</keyword>